<reference evidence="7 8" key="1">
    <citation type="submission" date="2020-10" db="EMBL/GenBank/DDBJ databases">
        <authorList>
            <person name="Castelo-Branco R."/>
            <person name="Eusebio N."/>
            <person name="Adriana R."/>
            <person name="Vieira A."/>
            <person name="Brugerolle De Fraissinette N."/>
            <person name="Rezende De Castro R."/>
            <person name="Schneider M.P."/>
            <person name="Vasconcelos V."/>
            <person name="Leao P.N."/>
        </authorList>
    </citation>
    <scope>NUCLEOTIDE SEQUENCE [LARGE SCALE GENOMIC DNA]</scope>
    <source>
        <strain evidence="7 8">LEGE 00031</strain>
    </source>
</reference>
<dbReference type="InterPro" id="IPR014001">
    <property type="entry name" value="Helicase_ATP-bd"/>
</dbReference>
<dbReference type="GO" id="GO:0004386">
    <property type="term" value="F:helicase activity"/>
    <property type="evidence" value="ECO:0007669"/>
    <property type="project" value="UniProtKB-KW"/>
</dbReference>
<evidence type="ECO:0000256" key="3">
    <source>
        <dbReference type="ARBA" id="ARBA00022806"/>
    </source>
</evidence>
<dbReference type="CDD" id="cd18793">
    <property type="entry name" value="SF2_C_SNF"/>
    <property type="match status" value="1"/>
</dbReference>
<dbReference type="Pfam" id="PF00176">
    <property type="entry name" value="SNF2-rel_dom"/>
    <property type="match status" value="1"/>
</dbReference>
<evidence type="ECO:0000313" key="7">
    <source>
        <dbReference type="EMBL" id="MBE9254483.1"/>
    </source>
</evidence>
<dbReference type="Gene3D" id="3.40.50.300">
    <property type="entry name" value="P-loop containing nucleotide triphosphate hydrolases"/>
    <property type="match status" value="1"/>
</dbReference>
<organism evidence="7 8">
    <name type="scientific">Synechocystis salina LEGE 00031</name>
    <dbReference type="NCBI Taxonomy" id="1828736"/>
    <lineage>
        <taxon>Bacteria</taxon>
        <taxon>Bacillati</taxon>
        <taxon>Cyanobacteriota</taxon>
        <taxon>Cyanophyceae</taxon>
        <taxon>Synechococcales</taxon>
        <taxon>Merismopediaceae</taxon>
        <taxon>Synechocystis</taxon>
    </lineage>
</organism>
<name>A0ABR9VVK2_9SYNC</name>
<dbReference type="InterPro" id="IPR049730">
    <property type="entry name" value="SNF2/RAD54-like_C"/>
</dbReference>
<keyword evidence="4" id="KW-0067">ATP-binding</keyword>
<feature type="domain" description="Helicase ATP-binding" evidence="5">
    <location>
        <begin position="108"/>
        <end position="284"/>
    </location>
</feature>
<dbReference type="CDD" id="cd18011">
    <property type="entry name" value="DEXDc_RapA"/>
    <property type="match status" value="1"/>
</dbReference>
<proteinExistence type="predicted"/>
<dbReference type="InterPro" id="IPR001650">
    <property type="entry name" value="Helicase_C-like"/>
</dbReference>
<evidence type="ECO:0000256" key="4">
    <source>
        <dbReference type="ARBA" id="ARBA00022840"/>
    </source>
</evidence>
<evidence type="ECO:0000313" key="8">
    <source>
        <dbReference type="Proteomes" id="UP000658720"/>
    </source>
</evidence>
<dbReference type="SMART" id="SM00490">
    <property type="entry name" value="HELICc"/>
    <property type="match status" value="1"/>
</dbReference>
<dbReference type="PROSITE" id="PS51192">
    <property type="entry name" value="HELICASE_ATP_BIND_1"/>
    <property type="match status" value="1"/>
</dbReference>
<dbReference type="PANTHER" id="PTHR45766">
    <property type="entry name" value="DNA ANNEALING HELICASE AND ENDONUCLEASE ZRANB3 FAMILY MEMBER"/>
    <property type="match status" value="1"/>
</dbReference>
<dbReference type="InterPro" id="IPR057342">
    <property type="entry name" value="DEXDc_RapA"/>
</dbReference>
<evidence type="ECO:0000256" key="1">
    <source>
        <dbReference type="ARBA" id="ARBA00022741"/>
    </source>
</evidence>
<comment type="caution">
    <text evidence="7">The sequence shown here is derived from an EMBL/GenBank/DDBJ whole genome shotgun (WGS) entry which is preliminary data.</text>
</comment>
<dbReference type="SMART" id="SM00487">
    <property type="entry name" value="DEXDc"/>
    <property type="match status" value="1"/>
</dbReference>
<evidence type="ECO:0000259" key="6">
    <source>
        <dbReference type="PROSITE" id="PS51194"/>
    </source>
</evidence>
<keyword evidence="2" id="KW-0378">Hydrolase</keyword>
<keyword evidence="8" id="KW-1185">Reference proteome</keyword>
<dbReference type="InterPro" id="IPR027417">
    <property type="entry name" value="P-loop_NTPase"/>
</dbReference>
<evidence type="ECO:0000259" key="5">
    <source>
        <dbReference type="PROSITE" id="PS51192"/>
    </source>
</evidence>
<dbReference type="Proteomes" id="UP000658720">
    <property type="component" value="Unassembled WGS sequence"/>
</dbReference>
<dbReference type="EMBL" id="JADEVV010000031">
    <property type="protein sequence ID" value="MBE9254483.1"/>
    <property type="molecule type" value="Genomic_DNA"/>
</dbReference>
<accession>A0ABR9VVK2</accession>
<dbReference type="InterPro" id="IPR000330">
    <property type="entry name" value="SNF2_N"/>
</dbReference>
<dbReference type="Gene3D" id="3.40.50.10810">
    <property type="entry name" value="Tandem AAA-ATPase domain"/>
    <property type="match status" value="1"/>
</dbReference>
<evidence type="ECO:0000256" key="2">
    <source>
        <dbReference type="ARBA" id="ARBA00022801"/>
    </source>
</evidence>
<dbReference type="InterPro" id="IPR038718">
    <property type="entry name" value="SNF2-like_sf"/>
</dbReference>
<keyword evidence="1" id="KW-0547">Nucleotide-binding</keyword>
<gene>
    <name evidence="7" type="ORF">IQ217_11650</name>
</gene>
<dbReference type="Pfam" id="PF00271">
    <property type="entry name" value="Helicase_C"/>
    <property type="match status" value="1"/>
</dbReference>
<dbReference type="RefSeq" id="WP_194020066.1">
    <property type="nucleotide sequence ID" value="NZ_JADEVV010000031.1"/>
</dbReference>
<dbReference type="PANTHER" id="PTHR45766:SF6">
    <property type="entry name" value="SWI_SNF-RELATED MATRIX-ASSOCIATED ACTIN-DEPENDENT REGULATOR OF CHROMATIN SUBFAMILY A-LIKE PROTEIN 1"/>
    <property type="match status" value="1"/>
</dbReference>
<protein>
    <submittedName>
        <fullName evidence="7">DEAD/DEAH box helicase</fullName>
    </submittedName>
</protein>
<sequence length="936" mass="106455">MQTTPGQVVFCRDRQWVVLPSTHRDLVRLRPLSGSESQVCGVYLPLEEGAIAEAKFPMPGVKELGDHEASQLLFEAARLSLRSAAGPLRCLGRLSVRPRPYQLVPLLMALRLETIRLLIADDVGIGKTIEAGLILREMIDRGEIRRSAILCPPQLCDQWQRELKEKFHIDAVVIRSGTVAKLERQIPNGSHIFSYFSHTIISLDYAKGDRRRASFIAHCPDLVIVDEAHTCSNGGKSQGNYQQRHQLLQEIAQKTNQHLVLLTATPHNGIEASFLSLLGLLKPQFELLPLDTLNEQQRIELAQHFVQRRRQDVTQWMDTDTPFPDRNSLEAVYQLSKDYNALFSDVYDFARGLVTDVENLSYAQKRGRYWSALAIIRCVMSSPAAAVLTLSKQLLKNTETVGLEDLDDEWVVSHVYDNTDQEKSVDSLPIAVIEQGKQSFSDREKRQLRQFIQGAEALRGQKDHKLQTTIKLVTDWLKAGHHPIIWCRYIATANYVTAELRQQFEKKGKSLRVIGITGEQSEDEREIRLEELKSFSQRILVATDCLSEGVNLQTHFTTVLHYDLPWNPNRLEQREGRVDRYGQTAQTVDCILLYGDNNPMDGAVLDVLLRKAVKIHRTLGITVPIPMDSTSIQTAIFQSLFERVKQAQTVQLNIFDLLTDNNQPLVEIEKNWDRSVEREKLNRSRFAQRAIKPEEVQQELEESDRILGSEADVEQFVITACARHHCSLVKQKQGWSLPHIPPFLQPTLGDRPRLITFTTPAPDGVEYVGRNHPLVEGLAQHLLETALDEHQTAIAARCGFIVTDQVQKPTNLLLLRSRYLLKDKTKTELLAEECLIRAFTGSFDNPQWLSPEATQQLWATTKPTKDYPLARQQITLEQKLTAFPDLEPALMEIAVEQAKQLEVSHRRVRQITKEGRVTVKAQLPMDILGFYIFQPQ</sequence>
<keyword evidence="3 7" id="KW-0347">Helicase</keyword>
<dbReference type="PROSITE" id="PS51194">
    <property type="entry name" value="HELICASE_CTER"/>
    <property type="match status" value="1"/>
</dbReference>
<dbReference type="SUPFAM" id="SSF52540">
    <property type="entry name" value="P-loop containing nucleoside triphosphate hydrolases"/>
    <property type="match status" value="1"/>
</dbReference>
<feature type="domain" description="Helicase C-terminal" evidence="6">
    <location>
        <begin position="469"/>
        <end position="631"/>
    </location>
</feature>